<evidence type="ECO:0000256" key="6">
    <source>
        <dbReference type="ARBA" id="ARBA00023136"/>
    </source>
</evidence>
<dbReference type="Proteomes" id="UP000683246">
    <property type="component" value="Chromosome"/>
</dbReference>
<dbReference type="PANTHER" id="PTHR43227">
    <property type="entry name" value="BLL4140 PROTEIN"/>
    <property type="match status" value="1"/>
</dbReference>
<evidence type="ECO:0000256" key="1">
    <source>
        <dbReference type="ARBA" id="ARBA00004651"/>
    </source>
</evidence>
<dbReference type="InterPro" id="IPR000515">
    <property type="entry name" value="MetI-like"/>
</dbReference>
<feature type="transmembrane region" description="Helical" evidence="7">
    <location>
        <begin position="12"/>
        <end position="32"/>
    </location>
</feature>
<keyword evidence="5 7" id="KW-1133">Transmembrane helix</keyword>
<comment type="subcellular location">
    <subcellularLocation>
        <location evidence="1 7">Cell membrane</location>
        <topology evidence="1 7">Multi-pass membrane protein</topology>
    </subcellularLocation>
</comment>
<dbReference type="GO" id="GO:0005886">
    <property type="term" value="C:plasma membrane"/>
    <property type="evidence" value="ECO:0007669"/>
    <property type="project" value="UniProtKB-SubCell"/>
</dbReference>
<feature type="transmembrane region" description="Helical" evidence="7">
    <location>
        <begin position="74"/>
        <end position="95"/>
    </location>
</feature>
<proteinExistence type="inferred from homology"/>
<evidence type="ECO:0000313" key="9">
    <source>
        <dbReference type="EMBL" id="QUI25383.1"/>
    </source>
</evidence>
<dbReference type="EMBL" id="CP058649">
    <property type="protein sequence ID" value="QUI25383.1"/>
    <property type="molecule type" value="Genomic_DNA"/>
</dbReference>
<gene>
    <name evidence="9" type="ORF">HZI73_25150</name>
</gene>
<dbReference type="Gene3D" id="1.10.3720.10">
    <property type="entry name" value="MetI-like"/>
    <property type="match status" value="1"/>
</dbReference>
<keyword evidence="2 7" id="KW-0813">Transport</keyword>
<dbReference type="InterPro" id="IPR035906">
    <property type="entry name" value="MetI-like_sf"/>
</dbReference>
<protein>
    <submittedName>
        <fullName evidence="9">Sugar ABC transporter permease</fullName>
    </submittedName>
</protein>
<dbReference type="PANTHER" id="PTHR43227:SF11">
    <property type="entry name" value="BLL4140 PROTEIN"/>
    <property type="match status" value="1"/>
</dbReference>
<evidence type="ECO:0000256" key="5">
    <source>
        <dbReference type="ARBA" id="ARBA00022989"/>
    </source>
</evidence>
<dbReference type="CDD" id="cd06261">
    <property type="entry name" value="TM_PBP2"/>
    <property type="match status" value="1"/>
</dbReference>
<sequence length="295" mass="33170">MDRILSNKKYIFLFVFPAFLLFVTTIMIPIAYSGYLSTLDWNGYSEKVFIGFENYKNLFADFPEGFTIGVKNSLLLALLSIFIQVPIALILAIVISKGLKGEKFFRTVYFIPVIISTTVIGQLWLKVYQPKYGVLNYLLSAIGLDNLKQSWLASTETALACVFFVCVWQYIGYHMLLLYSAIKSIPKTILEAARVDGASNLQIARHITIPLIKPMIKVCVTFALIGSLKTFDLIYVLTKGGPVHSTEVPTTIMYRVLLSENNYGLGSAMAIFIVIECLLFTVFIQRGFKAEAHTY</sequence>
<keyword evidence="6 7" id="KW-0472">Membrane</keyword>
<keyword evidence="10" id="KW-1185">Reference proteome</keyword>
<feature type="transmembrane region" description="Helical" evidence="7">
    <location>
        <begin position="157"/>
        <end position="179"/>
    </location>
</feature>
<reference evidence="9" key="1">
    <citation type="submission" date="2020-07" db="EMBL/GenBank/DDBJ databases">
        <title>Vallitalea pronyensis genome.</title>
        <authorList>
            <person name="Postec A."/>
        </authorList>
    </citation>
    <scope>NUCLEOTIDE SEQUENCE</scope>
    <source>
        <strain evidence="9">FatNI3</strain>
    </source>
</reference>
<feature type="domain" description="ABC transmembrane type-1" evidence="8">
    <location>
        <begin position="70"/>
        <end position="284"/>
    </location>
</feature>
<keyword evidence="3" id="KW-1003">Cell membrane</keyword>
<dbReference type="RefSeq" id="WP_212696087.1">
    <property type="nucleotide sequence ID" value="NZ_CP058649.1"/>
</dbReference>
<evidence type="ECO:0000259" key="8">
    <source>
        <dbReference type="PROSITE" id="PS50928"/>
    </source>
</evidence>
<dbReference type="SUPFAM" id="SSF161098">
    <property type="entry name" value="MetI-like"/>
    <property type="match status" value="1"/>
</dbReference>
<keyword evidence="4 7" id="KW-0812">Transmembrane</keyword>
<evidence type="ECO:0000256" key="3">
    <source>
        <dbReference type="ARBA" id="ARBA00022475"/>
    </source>
</evidence>
<dbReference type="GO" id="GO:0055085">
    <property type="term" value="P:transmembrane transport"/>
    <property type="evidence" value="ECO:0007669"/>
    <property type="project" value="InterPro"/>
</dbReference>
<name>A0A8J8MQ60_9FIRM</name>
<dbReference type="KEGG" id="vpy:HZI73_25150"/>
<dbReference type="InterPro" id="IPR050809">
    <property type="entry name" value="UgpAE/MalFG_permease"/>
</dbReference>
<evidence type="ECO:0000256" key="2">
    <source>
        <dbReference type="ARBA" id="ARBA00022448"/>
    </source>
</evidence>
<dbReference type="AlphaFoldDB" id="A0A8J8MQ60"/>
<evidence type="ECO:0000313" key="10">
    <source>
        <dbReference type="Proteomes" id="UP000683246"/>
    </source>
</evidence>
<evidence type="ECO:0000256" key="7">
    <source>
        <dbReference type="RuleBase" id="RU363032"/>
    </source>
</evidence>
<organism evidence="9 10">
    <name type="scientific">Vallitalea pronyensis</name>
    <dbReference type="NCBI Taxonomy" id="1348613"/>
    <lineage>
        <taxon>Bacteria</taxon>
        <taxon>Bacillati</taxon>
        <taxon>Bacillota</taxon>
        <taxon>Clostridia</taxon>
        <taxon>Lachnospirales</taxon>
        <taxon>Vallitaleaceae</taxon>
        <taxon>Vallitalea</taxon>
    </lineage>
</organism>
<feature type="transmembrane region" description="Helical" evidence="7">
    <location>
        <begin position="107"/>
        <end position="125"/>
    </location>
</feature>
<comment type="similarity">
    <text evidence="7">Belongs to the binding-protein-dependent transport system permease family.</text>
</comment>
<dbReference type="Pfam" id="PF00528">
    <property type="entry name" value="BPD_transp_1"/>
    <property type="match status" value="1"/>
</dbReference>
<dbReference type="PROSITE" id="PS50928">
    <property type="entry name" value="ABC_TM1"/>
    <property type="match status" value="1"/>
</dbReference>
<evidence type="ECO:0000256" key="4">
    <source>
        <dbReference type="ARBA" id="ARBA00022692"/>
    </source>
</evidence>
<accession>A0A8J8MQ60</accession>
<feature type="transmembrane region" description="Helical" evidence="7">
    <location>
        <begin position="263"/>
        <end position="284"/>
    </location>
</feature>